<dbReference type="FunFam" id="3.90.79.10:FF:000009">
    <property type="entry name" value="Isopentenyl-diphosphate Delta-isomerase"/>
    <property type="match status" value="1"/>
</dbReference>
<dbReference type="RefSeq" id="WP_074727659.1">
    <property type="nucleotide sequence ID" value="NZ_FNQS01000001.1"/>
</dbReference>
<evidence type="ECO:0000256" key="2">
    <source>
        <dbReference type="ARBA" id="ARBA00007579"/>
    </source>
</evidence>
<feature type="binding site" evidence="10">
    <location>
        <position position="28"/>
    </location>
    <ligand>
        <name>Mn(2+)</name>
        <dbReference type="ChEBI" id="CHEBI:29035"/>
    </ligand>
</feature>
<comment type="subcellular location">
    <subcellularLocation>
        <location evidence="10">Cytoplasm</location>
    </subcellularLocation>
</comment>
<dbReference type="InterPro" id="IPR011876">
    <property type="entry name" value="IsopentenylPP_isomerase_typ1"/>
</dbReference>
<reference evidence="13 14" key="1">
    <citation type="submission" date="2016-10" db="EMBL/GenBank/DDBJ databases">
        <authorList>
            <person name="de Groot N.N."/>
        </authorList>
    </citation>
    <scope>NUCLEOTIDE SEQUENCE [LARGE SCALE GENOMIC DNA]</scope>
    <source>
        <strain evidence="13 14">ATCC 29281</strain>
    </source>
</reference>
<dbReference type="InterPro" id="IPR015797">
    <property type="entry name" value="NUDIX_hydrolase-like_dom_sf"/>
</dbReference>
<dbReference type="NCBIfam" id="TIGR02150">
    <property type="entry name" value="IPP_isom_1"/>
    <property type="match status" value="1"/>
</dbReference>
<keyword evidence="8 10" id="KW-0414">Isoprene biosynthesis</keyword>
<evidence type="ECO:0000256" key="8">
    <source>
        <dbReference type="ARBA" id="ARBA00023229"/>
    </source>
</evidence>
<gene>
    <name evidence="10" type="primary">idi</name>
    <name evidence="13" type="ORF">SAMN02982996_00129</name>
</gene>
<dbReference type="PANTHER" id="PTHR10885">
    <property type="entry name" value="ISOPENTENYL-DIPHOSPHATE DELTA-ISOMERASE"/>
    <property type="match status" value="1"/>
</dbReference>
<evidence type="ECO:0000259" key="12">
    <source>
        <dbReference type="PROSITE" id="PS51462"/>
    </source>
</evidence>
<dbReference type="GO" id="GO:0004452">
    <property type="term" value="F:isopentenyl-diphosphate delta-isomerase activity"/>
    <property type="evidence" value="ECO:0007669"/>
    <property type="project" value="UniProtKB-UniRule"/>
</dbReference>
<dbReference type="GO" id="GO:0005737">
    <property type="term" value="C:cytoplasm"/>
    <property type="evidence" value="ECO:0007669"/>
    <property type="project" value="UniProtKB-SubCell"/>
</dbReference>
<dbReference type="InterPro" id="IPR000086">
    <property type="entry name" value="NUDIX_hydrolase_dom"/>
</dbReference>
<evidence type="ECO:0000256" key="1">
    <source>
        <dbReference type="ARBA" id="ARBA00004826"/>
    </source>
</evidence>
<dbReference type="PROSITE" id="PS51462">
    <property type="entry name" value="NUDIX"/>
    <property type="match status" value="1"/>
</dbReference>
<comment type="cofactor">
    <cofactor evidence="10">
        <name>Mg(2+)</name>
        <dbReference type="ChEBI" id="CHEBI:18420"/>
    </cofactor>
    <text evidence="10">Binds 1 Mg(2+) ion per subunit. The magnesium ion binds only when substrate is bound.</text>
</comment>
<comment type="cofactor">
    <cofactor evidence="10">
        <name>Mn(2+)</name>
        <dbReference type="ChEBI" id="CHEBI:29035"/>
    </cofactor>
    <text evidence="10">Binds 1 Mn(2+) ion per subunit.</text>
</comment>
<keyword evidence="14" id="KW-1185">Reference proteome</keyword>
<evidence type="ECO:0000313" key="13">
    <source>
        <dbReference type="EMBL" id="SDZ76767.1"/>
    </source>
</evidence>
<keyword evidence="4 10" id="KW-0963">Cytoplasm</keyword>
<dbReference type="EMBL" id="FNQS01000001">
    <property type="protein sequence ID" value="SDZ76767.1"/>
    <property type="molecule type" value="Genomic_DNA"/>
</dbReference>
<dbReference type="Pfam" id="PF00293">
    <property type="entry name" value="NUDIX"/>
    <property type="match status" value="1"/>
</dbReference>
<dbReference type="InterPro" id="IPR056375">
    <property type="entry name" value="Idi_bact"/>
</dbReference>
<dbReference type="PIRSF" id="PIRSF018427">
    <property type="entry name" value="Isopntndiph_ism"/>
    <property type="match status" value="1"/>
</dbReference>
<feature type="binding site" evidence="10">
    <location>
        <position position="117"/>
    </location>
    <ligand>
        <name>Mn(2+)</name>
        <dbReference type="ChEBI" id="CHEBI:29035"/>
    </ligand>
</feature>
<sequence length="188" mass="21135">MTSPPLEHVVLLDADRNPIGTMDKSVVHSDKTPLHLAFSSYLFSPAGQFLTTRRALCKKAWPGVWTNSVCGHPQLDEKMEAAVRRRCRYELGADVDRITLADDEFSYCVTSASGIMENEYCPVFTAVITSDLSPRDDEVLDYRWVDLPDLIDAAAKTPWAFSPWMVQQLAIPALQRRLRSFAAMLTAR</sequence>
<feature type="binding site" evidence="10">
    <location>
        <position position="90"/>
    </location>
    <ligand>
        <name>Mg(2+)</name>
        <dbReference type="ChEBI" id="CHEBI:18420"/>
    </ligand>
</feature>
<dbReference type="UniPathway" id="UPA00059">
    <property type="reaction ID" value="UER00104"/>
</dbReference>
<dbReference type="EC" id="5.3.3.2" evidence="3 10"/>
<feature type="binding site" evidence="10">
    <location>
        <position position="35"/>
    </location>
    <ligand>
        <name>Mn(2+)</name>
        <dbReference type="ChEBI" id="CHEBI:29035"/>
    </ligand>
</feature>
<dbReference type="eggNOG" id="COG1443">
    <property type="taxonomic scope" value="Bacteria"/>
</dbReference>
<keyword evidence="5 10" id="KW-0479">Metal-binding</keyword>
<dbReference type="Gene3D" id="3.90.79.10">
    <property type="entry name" value="Nucleoside Triphosphate Pyrophosphohydrolase"/>
    <property type="match status" value="1"/>
</dbReference>
<feature type="active site" evidence="10 11">
    <location>
        <position position="70"/>
    </location>
</feature>
<evidence type="ECO:0000256" key="7">
    <source>
        <dbReference type="ARBA" id="ARBA00023211"/>
    </source>
</evidence>
<evidence type="ECO:0000256" key="11">
    <source>
        <dbReference type="PIRSR" id="PIRSR018427-1"/>
    </source>
</evidence>
<dbReference type="GO" id="GO:0050992">
    <property type="term" value="P:dimethylallyl diphosphate biosynthetic process"/>
    <property type="evidence" value="ECO:0007669"/>
    <property type="project" value="UniProtKB-UniRule"/>
</dbReference>
<evidence type="ECO:0000256" key="10">
    <source>
        <dbReference type="HAMAP-Rule" id="MF_00202"/>
    </source>
</evidence>
<evidence type="ECO:0000256" key="4">
    <source>
        <dbReference type="ARBA" id="ARBA00022490"/>
    </source>
</evidence>
<dbReference type="SUPFAM" id="SSF55811">
    <property type="entry name" value="Nudix"/>
    <property type="match status" value="1"/>
</dbReference>
<evidence type="ECO:0000256" key="3">
    <source>
        <dbReference type="ARBA" id="ARBA00012057"/>
    </source>
</evidence>
<dbReference type="PANTHER" id="PTHR10885:SF0">
    <property type="entry name" value="ISOPENTENYL-DIPHOSPHATE DELTA-ISOMERASE"/>
    <property type="match status" value="1"/>
</dbReference>
<name>A0A1H3VPP9_9GAMM</name>
<comment type="similarity">
    <text evidence="2 10">Belongs to the IPP isomerase type 1 family.</text>
</comment>
<evidence type="ECO:0000256" key="5">
    <source>
        <dbReference type="ARBA" id="ARBA00022723"/>
    </source>
</evidence>
<dbReference type="GO" id="GO:0046872">
    <property type="term" value="F:metal ion binding"/>
    <property type="evidence" value="ECO:0007669"/>
    <property type="project" value="UniProtKB-KW"/>
</dbReference>
<organism evidence="13 14">
    <name type="scientific">Lonsdalea quercina</name>
    <dbReference type="NCBI Taxonomy" id="71657"/>
    <lineage>
        <taxon>Bacteria</taxon>
        <taxon>Pseudomonadati</taxon>
        <taxon>Pseudomonadota</taxon>
        <taxon>Gammaproteobacteria</taxon>
        <taxon>Enterobacterales</taxon>
        <taxon>Pectobacteriaceae</taxon>
        <taxon>Lonsdalea</taxon>
    </lineage>
</organism>
<dbReference type="NCBIfam" id="NF002995">
    <property type="entry name" value="PRK03759.1"/>
    <property type="match status" value="1"/>
</dbReference>
<feature type="binding site" evidence="10">
    <location>
        <position position="72"/>
    </location>
    <ligand>
        <name>Mn(2+)</name>
        <dbReference type="ChEBI" id="CHEBI:29035"/>
    </ligand>
</feature>
<evidence type="ECO:0000256" key="6">
    <source>
        <dbReference type="ARBA" id="ARBA00022842"/>
    </source>
</evidence>
<keyword evidence="6 10" id="KW-0460">Magnesium</keyword>
<dbReference type="STRING" id="71657.SAMN02982996_00129"/>
<evidence type="ECO:0000256" key="9">
    <source>
        <dbReference type="ARBA" id="ARBA00023235"/>
    </source>
</evidence>
<protein>
    <recommendedName>
        <fullName evidence="3 10">Isopentenyl-diphosphate Delta-isomerase</fullName>
        <shortName evidence="10">IPP isomerase</shortName>
        <ecNumber evidence="3 10">5.3.3.2</ecNumber>
    </recommendedName>
    <alternativeName>
        <fullName evidence="10">IPP:DMAPP isomerase</fullName>
    </alternativeName>
    <alternativeName>
        <fullName evidence="10">Isopentenyl pyrophosphate isomerase</fullName>
    </alternativeName>
</protein>
<comment type="function">
    <text evidence="10">Catalyzes the 1,3-allylic rearrangement of the homoallylic substrate isopentenyl (IPP) to its highly electrophilic allylic isomer, dimethylallyl diphosphate (DMAPP).</text>
</comment>
<dbReference type="GO" id="GO:0008299">
    <property type="term" value="P:isoprenoid biosynthetic process"/>
    <property type="evidence" value="ECO:0007669"/>
    <property type="project" value="UniProtKB-UniRule"/>
</dbReference>
<dbReference type="GeneID" id="97763076"/>
<feature type="active site" evidence="10 11">
    <location>
        <position position="119"/>
    </location>
</feature>
<dbReference type="Proteomes" id="UP000187280">
    <property type="component" value="Unassembled WGS sequence"/>
</dbReference>
<keyword evidence="7 10" id="KW-0464">Manganese</keyword>
<accession>A0A1H3VPP9</accession>
<dbReference type="AlphaFoldDB" id="A0A1H3VPP9"/>
<dbReference type="HAMAP" id="MF_00202">
    <property type="entry name" value="Idi"/>
    <property type="match status" value="1"/>
</dbReference>
<dbReference type="CDD" id="cd02885">
    <property type="entry name" value="NUDIX_IPP_Isomerase"/>
    <property type="match status" value="1"/>
</dbReference>
<comment type="pathway">
    <text evidence="1 10">Isoprenoid biosynthesis; dimethylallyl diphosphate biosynthesis; dimethylallyl diphosphate from isopentenyl diphosphate: step 1/1.</text>
</comment>
<comment type="subunit">
    <text evidence="10">Homodimer.</text>
</comment>
<comment type="catalytic activity">
    <reaction evidence="10">
        <text>isopentenyl diphosphate = dimethylallyl diphosphate</text>
        <dbReference type="Rhea" id="RHEA:23284"/>
        <dbReference type="ChEBI" id="CHEBI:57623"/>
        <dbReference type="ChEBI" id="CHEBI:128769"/>
        <dbReference type="EC" id="5.3.3.2"/>
    </reaction>
</comment>
<evidence type="ECO:0000313" key="14">
    <source>
        <dbReference type="Proteomes" id="UP000187280"/>
    </source>
</evidence>
<feature type="binding site" evidence="10">
    <location>
        <position position="119"/>
    </location>
    <ligand>
        <name>Mn(2+)</name>
        <dbReference type="ChEBI" id="CHEBI:29035"/>
    </ligand>
</feature>
<keyword evidence="9 10" id="KW-0413">Isomerase</keyword>
<proteinExistence type="inferred from homology"/>
<feature type="domain" description="Nudix hydrolase" evidence="12">
    <location>
        <begin position="33"/>
        <end position="167"/>
    </location>
</feature>